<evidence type="ECO:0000313" key="1">
    <source>
        <dbReference type="EMBL" id="MUI11340.1"/>
    </source>
</evidence>
<keyword evidence="2" id="KW-1185">Reference proteome</keyword>
<dbReference type="EMBL" id="WNWM01000002">
    <property type="protein sequence ID" value="MUI11340.1"/>
    <property type="molecule type" value="Genomic_DNA"/>
</dbReference>
<reference evidence="1 2" key="1">
    <citation type="submission" date="2019-11" db="EMBL/GenBank/DDBJ databases">
        <title>Draft Genome Sequences of Six Type Strains of the Genus Massilia.</title>
        <authorList>
            <person name="Miess H."/>
            <person name="Frediansyah A."/>
            <person name="Goeker M."/>
            <person name="Gross H."/>
        </authorList>
    </citation>
    <scope>NUCLEOTIDE SEQUENCE [LARGE SCALE GENOMIC DNA]</scope>
    <source>
        <strain evidence="1 2">DSM 17513</strain>
    </source>
</reference>
<proteinExistence type="predicted"/>
<dbReference type="Proteomes" id="UP000431684">
    <property type="component" value="Unassembled WGS sequence"/>
</dbReference>
<protein>
    <submittedName>
        <fullName evidence="1">Uncharacterized protein</fullName>
    </submittedName>
</protein>
<dbReference type="AlphaFoldDB" id="A0A6I3X9Q0"/>
<dbReference type="RefSeq" id="WP_155707326.1">
    <property type="nucleotide sequence ID" value="NZ_BMWU01000016.1"/>
</dbReference>
<comment type="caution">
    <text evidence="1">The sequence shown here is derived from an EMBL/GenBank/DDBJ whole genome shotgun (WGS) entry which is preliminary data.</text>
</comment>
<evidence type="ECO:0000313" key="2">
    <source>
        <dbReference type="Proteomes" id="UP000431684"/>
    </source>
</evidence>
<gene>
    <name evidence="1" type="ORF">GJV26_02385</name>
</gene>
<organism evidence="1 2">
    <name type="scientific">Pseudoduganella dura</name>
    <dbReference type="NCBI Taxonomy" id="321982"/>
    <lineage>
        <taxon>Bacteria</taxon>
        <taxon>Pseudomonadati</taxon>
        <taxon>Pseudomonadota</taxon>
        <taxon>Betaproteobacteria</taxon>
        <taxon>Burkholderiales</taxon>
        <taxon>Oxalobacteraceae</taxon>
        <taxon>Telluria group</taxon>
        <taxon>Pseudoduganella</taxon>
    </lineage>
</organism>
<name>A0A6I3X9Q0_9BURK</name>
<accession>A0A6I3X9Q0</accession>
<sequence>MKSTVTVLSLPQNNTPDYRNRLLQPDDFQFFLETYFSSHIRTVVPKNDHYDELGTVENVGLYSKIEGVPTVVPHALPSSRLNSLTKEPP</sequence>